<reference evidence="7 8" key="1">
    <citation type="journal article" date="2016" name="Nat. Commun.">
        <title>Thousands of microbial genomes shed light on interconnected biogeochemical processes in an aquifer system.</title>
        <authorList>
            <person name="Anantharaman K."/>
            <person name="Brown C.T."/>
            <person name="Hug L.A."/>
            <person name="Sharon I."/>
            <person name="Castelle C.J."/>
            <person name="Probst A.J."/>
            <person name="Thomas B.C."/>
            <person name="Singh A."/>
            <person name="Wilkins M.J."/>
            <person name="Karaoz U."/>
            <person name="Brodie E.L."/>
            <person name="Williams K.H."/>
            <person name="Hubbard S.S."/>
            <person name="Banfield J.F."/>
        </authorList>
    </citation>
    <scope>NUCLEOTIDE SEQUENCE [LARGE SCALE GENOMIC DNA]</scope>
</reference>
<gene>
    <name evidence="7" type="ORF">A2V72_00245</name>
</gene>
<evidence type="ECO:0000256" key="4">
    <source>
        <dbReference type="ARBA" id="ARBA00022679"/>
    </source>
</evidence>
<dbReference type="Pfam" id="PF00535">
    <property type="entry name" value="Glycos_transf_2"/>
    <property type="match status" value="1"/>
</dbReference>
<evidence type="ECO:0000313" key="8">
    <source>
        <dbReference type="Proteomes" id="UP000178893"/>
    </source>
</evidence>
<dbReference type="PANTHER" id="PTHR43646">
    <property type="entry name" value="GLYCOSYLTRANSFERASE"/>
    <property type="match status" value="1"/>
</dbReference>
<dbReference type="AlphaFoldDB" id="A0A1G2DVN4"/>
<dbReference type="Gene3D" id="3.90.550.10">
    <property type="entry name" value="Spore Coat Polysaccharide Biosynthesis Protein SpsA, Chain A"/>
    <property type="match status" value="1"/>
</dbReference>
<dbReference type="GO" id="GO:0005886">
    <property type="term" value="C:plasma membrane"/>
    <property type="evidence" value="ECO:0007669"/>
    <property type="project" value="UniProtKB-SubCell"/>
</dbReference>
<keyword evidence="5" id="KW-0472">Membrane</keyword>
<dbReference type="SUPFAM" id="SSF53448">
    <property type="entry name" value="Nucleotide-diphospho-sugar transferases"/>
    <property type="match status" value="1"/>
</dbReference>
<dbReference type="GO" id="GO:0016757">
    <property type="term" value="F:glycosyltransferase activity"/>
    <property type="evidence" value="ECO:0007669"/>
    <property type="project" value="UniProtKB-KW"/>
</dbReference>
<dbReference type="InterPro" id="IPR029044">
    <property type="entry name" value="Nucleotide-diphossugar_trans"/>
</dbReference>
<evidence type="ECO:0000256" key="3">
    <source>
        <dbReference type="ARBA" id="ARBA00022676"/>
    </source>
</evidence>
<comment type="caution">
    <text evidence="7">The sequence shown here is derived from an EMBL/GenBank/DDBJ whole genome shotgun (WGS) entry which is preliminary data.</text>
</comment>
<dbReference type="PANTHER" id="PTHR43646:SF2">
    <property type="entry name" value="GLYCOSYLTRANSFERASE 2-LIKE DOMAIN-CONTAINING PROTEIN"/>
    <property type="match status" value="1"/>
</dbReference>
<protein>
    <recommendedName>
        <fullName evidence="6">Glycosyltransferase 2-like domain-containing protein</fullName>
    </recommendedName>
</protein>
<name>A0A1G2DVN4_9BACT</name>
<evidence type="ECO:0000256" key="1">
    <source>
        <dbReference type="ARBA" id="ARBA00004236"/>
    </source>
</evidence>
<dbReference type="Proteomes" id="UP000178893">
    <property type="component" value="Unassembled WGS sequence"/>
</dbReference>
<keyword evidence="3" id="KW-0328">Glycosyltransferase</keyword>
<evidence type="ECO:0000259" key="6">
    <source>
        <dbReference type="Pfam" id="PF00535"/>
    </source>
</evidence>
<sequence length="231" mass="26044">MLNVIIPTFNEAELLPCLLRSLQKQTFKDFEIIVADNHSTDATRSIALKAKARVVDGGLPATGRNNGAKAAQGEWLLFLDADVILPPDFLEKAIGEIRSSDLTAASCLISPLSERKIDKFLHGIVNLYFRMTKKIFPHAPGFCIFAKKEIHQLVGGFNEKIKLAEDHDYVLRISKLERFDFLKSVRIPVSVRRLDKDGRFNISVKYLAVEAHLIFLGPICSNIFNYKFGHF</sequence>
<feature type="domain" description="Glycosyltransferase 2-like" evidence="6">
    <location>
        <begin position="4"/>
        <end position="119"/>
    </location>
</feature>
<organism evidence="7 8">
    <name type="scientific">Candidatus Nealsonbacteria bacterium RBG_13_37_56</name>
    <dbReference type="NCBI Taxonomy" id="1801661"/>
    <lineage>
        <taxon>Bacteria</taxon>
        <taxon>Candidatus Nealsoniibacteriota</taxon>
    </lineage>
</organism>
<comment type="subcellular location">
    <subcellularLocation>
        <location evidence="1">Cell membrane</location>
    </subcellularLocation>
</comment>
<evidence type="ECO:0000256" key="5">
    <source>
        <dbReference type="ARBA" id="ARBA00023136"/>
    </source>
</evidence>
<dbReference type="EMBL" id="MHLW01000037">
    <property type="protein sequence ID" value="OGZ17452.1"/>
    <property type="molecule type" value="Genomic_DNA"/>
</dbReference>
<evidence type="ECO:0000313" key="7">
    <source>
        <dbReference type="EMBL" id="OGZ17452.1"/>
    </source>
</evidence>
<proteinExistence type="predicted"/>
<dbReference type="InterPro" id="IPR001173">
    <property type="entry name" value="Glyco_trans_2-like"/>
</dbReference>
<accession>A0A1G2DVN4</accession>
<evidence type="ECO:0000256" key="2">
    <source>
        <dbReference type="ARBA" id="ARBA00022475"/>
    </source>
</evidence>
<keyword evidence="4" id="KW-0808">Transferase</keyword>
<keyword evidence="2" id="KW-1003">Cell membrane</keyword>